<keyword evidence="2" id="KW-1185">Reference proteome</keyword>
<dbReference type="Pfam" id="PF05974">
    <property type="entry name" value="DUF892"/>
    <property type="match status" value="1"/>
</dbReference>
<dbReference type="InterPro" id="IPR047114">
    <property type="entry name" value="YciF"/>
</dbReference>
<evidence type="ECO:0000313" key="2">
    <source>
        <dbReference type="Proteomes" id="UP000601435"/>
    </source>
</evidence>
<organism evidence="1 2">
    <name type="scientific">Symbiodinium necroappetens</name>
    <dbReference type="NCBI Taxonomy" id="1628268"/>
    <lineage>
        <taxon>Eukaryota</taxon>
        <taxon>Sar</taxon>
        <taxon>Alveolata</taxon>
        <taxon>Dinophyceae</taxon>
        <taxon>Suessiales</taxon>
        <taxon>Symbiodiniaceae</taxon>
        <taxon>Symbiodinium</taxon>
    </lineage>
</organism>
<comment type="caution">
    <text evidence="1">The sequence shown here is derived from an EMBL/GenBank/DDBJ whole genome shotgun (WGS) entry which is preliminary data.</text>
</comment>
<dbReference type="InterPro" id="IPR012347">
    <property type="entry name" value="Ferritin-like"/>
</dbReference>
<dbReference type="PANTHER" id="PTHR30565">
    <property type="entry name" value="PROTEIN YCIF"/>
    <property type="match status" value="1"/>
</dbReference>
<gene>
    <name evidence="1" type="primary">yciF</name>
    <name evidence="1" type="ORF">SNEC2469_LOCUS3009</name>
</gene>
<dbReference type="OrthoDB" id="10266496at2759"/>
<dbReference type="PANTHER" id="PTHR30565:SF9">
    <property type="entry name" value="PROTEIN YCIF"/>
    <property type="match status" value="1"/>
</dbReference>
<reference evidence="1" key="1">
    <citation type="submission" date="2021-02" db="EMBL/GenBank/DDBJ databases">
        <authorList>
            <person name="Dougan E. K."/>
            <person name="Rhodes N."/>
            <person name="Thang M."/>
            <person name="Chan C."/>
        </authorList>
    </citation>
    <scope>NUCLEOTIDE SEQUENCE</scope>
</reference>
<dbReference type="Proteomes" id="UP000601435">
    <property type="component" value="Unassembled WGS sequence"/>
</dbReference>
<sequence>MNIDTLEKLYIHELKDLYSAENQILDALPKMVRAASDADLVAALNGHVEQTKAHRDRVTSLFETLDFEPGGHKCKGIEGLLKEASELLQEVTDDHVRDAAIISACQRVEHYEMAGYGVARALAKKLGRDTDVDTLTKTIEEEGAADRKLTELAEHHINFVAQVN</sequence>
<dbReference type="SUPFAM" id="SSF47240">
    <property type="entry name" value="Ferritin-like"/>
    <property type="match status" value="1"/>
</dbReference>
<evidence type="ECO:0000313" key="1">
    <source>
        <dbReference type="EMBL" id="CAE7223654.1"/>
    </source>
</evidence>
<name>A0A812K9S7_9DINO</name>
<dbReference type="CDD" id="cd07909">
    <property type="entry name" value="YciF"/>
    <property type="match status" value="1"/>
</dbReference>
<dbReference type="EMBL" id="CAJNJA010007364">
    <property type="protein sequence ID" value="CAE7223654.1"/>
    <property type="molecule type" value="Genomic_DNA"/>
</dbReference>
<accession>A0A812K9S7</accession>
<dbReference type="InterPro" id="IPR010287">
    <property type="entry name" value="DUF892_YciF-like"/>
</dbReference>
<proteinExistence type="predicted"/>
<dbReference type="Gene3D" id="1.20.1260.10">
    <property type="match status" value="1"/>
</dbReference>
<dbReference type="AlphaFoldDB" id="A0A812K9S7"/>
<dbReference type="InterPro" id="IPR009078">
    <property type="entry name" value="Ferritin-like_SF"/>
</dbReference>
<protein>
    <submittedName>
        <fullName evidence="1">YciF protein</fullName>
    </submittedName>
</protein>